<organism evidence="2">
    <name type="scientific">marine metagenome</name>
    <dbReference type="NCBI Taxonomy" id="408172"/>
    <lineage>
        <taxon>unclassified sequences</taxon>
        <taxon>metagenomes</taxon>
        <taxon>ecological metagenomes</taxon>
    </lineage>
</organism>
<dbReference type="InterPro" id="IPR028250">
    <property type="entry name" value="DsbDN"/>
</dbReference>
<protein>
    <recommendedName>
        <fullName evidence="1">Thiol:disulfide interchange protein DsbD N-terminal domain-containing protein</fullName>
    </recommendedName>
</protein>
<dbReference type="Pfam" id="PF11412">
    <property type="entry name" value="DsbD_N"/>
    <property type="match status" value="1"/>
</dbReference>
<name>A0A382T4V2_9ZZZZ</name>
<dbReference type="SUPFAM" id="SSF74863">
    <property type="entry name" value="Thiol:disulfide interchange protein DsbD, N-terminal domain (DsbD-alpha)"/>
    <property type="match status" value="1"/>
</dbReference>
<evidence type="ECO:0000259" key="1">
    <source>
        <dbReference type="Pfam" id="PF11412"/>
    </source>
</evidence>
<dbReference type="PANTHER" id="PTHR32234:SF0">
    <property type="entry name" value="THIOL:DISULFIDE INTERCHANGE PROTEIN DSBD"/>
    <property type="match status" value="1"/>
</dbReference>
<dbReference type="GO" id="GO:0015035">
    <property type="term" value="F:protein-disulfide reductase activity"/>
    <property type="evidence" value="ECO:0007669"/>
    <property type="project" value="TreeGrafter"/>
</dbReference>
<dbReference type="EMBL" id="UINC01133707">
    <property type="protein sequence ID" value="SVD16795.1"/>
    <property type="molecule type" value="Genomic_DNA"/>
</dbReference>
<gene>
    <name evidence="2" type="ORF">METZ01_LOCUS369649</name>
</gene>
<reference evidence="2" key="1">
    <citation type="submission" date="2018-05" db="EMBL/GenBank/DDBJ databases">
        <authorList>
            <person name="Lanie J.A."/>
            <person name="Ng W.-L."/>
            <person name="Kazmierczak K.M."/>
            <person name="Andrzejewski T.M."/>
            <person name="Davidsen T.M."/>
            <person name="Wayne K.J."/>
            <person name="Tettelin H."/>
            <person name="Glass J.I."/>
            <person name="Rusch D."/>
            <person name="Podicherti R."/>
            <person name="Tsui H.-C.T."/>
            <person name="Winkler M.E."/>
        </authorList>
    </citation>
    <scope>NUCLEOTIDE SEQUENCE</scope>
</reference>
<sequence>MKHFFSIILFLLLIPFSQTWAETLNTDSALSQSSSAESSSLLLSDNNSKNKKHPLPVKEAFELKALSADGETVAVSWLTKNNYYLYKDKIFFVAEGARIESAIFPKSKLKEDEFFGEVSIYDEPLEVILLLSDITSNPINLIIKH</sequence>
<evidence type="ECO:0000313" key="2">
    <source>
        <dbReference type="EMBL" id="SVD16795.1"/>
    </source>
</evidence>
<proteinExistence type="predicted"/>
<feature type="domain" description="Thiol:disulfide interchange protein DsbD N-terminal" evidence="1">
    <location>
        <begin position="53"/>
        <end position="133"/>
    </location>
</feature>
<dbReference type="AlphaFoldDB" id="A0A382T4V2"/>
<dbReference type="Gene3D" id="2.60.40.1250">
    <property type="entry name" value="Thiol:disulfide interchange protein DsbD, N-terminal domain"/>
    <property type="match status" value="1"/>
</dbReference>
<dbReference type="InterPro" id="IPR036929">
    <property type="entry name" value="DsbDN_sf"/>
</dbReference>
<dbReference type="GO" id="GO:0045454">
    <property type="term" value="P:cell redox homeostasis"/>
    <property type="evidence" value="ECO:0007669"/>
    <property type="project" value="TreeGrafter"/>
</dbReference>
<dbReference type="PANTHER" id="PTHR32234">
    <property type="entry name" value="THIOL:DISULFIDE INTERCHANGE PROTEIN DSBD"/>
    <property type="match status" value="1"/>
</dbReference>
<feature type="non-terminal residue" evidence="2">
    <location>
        <position position="145"/>
    </location>
</feature>
<accession>A0A382T4V2</accession>